<dbReference type="RefSeq" id="WP_344412810.1">
    <property type="nucleotide sequence ID" value="NZ_BAAAQK010000003.1"/>
</dbReference>
<dbReference type="Proteomes" id="UP001500449">
    <property type="component" value="Unassembled WGS sequence"/>
</dbReference>
<evidence type="ECO:0000256" key="1">
    <source>
        <dbReference type="ARBA" id="ARBA00023002"/>
    </source>
</evidence>
<dbReference type="InterPro" id="IPR019967">
    <property type="entry name" value="F420-dep_enz_PPOX_Rv0121"/>
</dbReference>
<dbReference type="PANTHER" id="PTHR35176:SF2">
    <property type="entry name" value="F420H(2)-DEPENDENT REDUCTASE RV1155"/>
    <property type="match status" value="1"/>
</dbReference>
<feature type="domain" description="Pyridoxamine 5'-phosphate oxidase N-terminal" evidence="2">
    <location>
        <begin position="10"/>
        <end position="132"/>
    </location>
</feature>
<dbReference type="SUPFAM" id="SSF50475">
    <property type="entry name" value="FMN-binding split barrel"/>
    <property type="match status" value="1"/>
</dbReference>
<dbReference type="Gene3D" id="2.30.110.10">
    <property type="entry name" value="Electron Transport, Fmn-binding Protein, Chain A"/>
    <property type="match status" value="1"/>
</dbReference>
<dbReference type="PANTHER" id="PTHR35176">
    <property type="entry name" value="HEME OXYGENASE HI_0854-RELATED"/>
    <property type="match status" value="1"/>
</dbReference>
<organism evidence="3 4">
    <name type="scientific">Pseudonocardia ailaonensis</name>
    <dbReference type="NCBI Taxonomy" id="367279"/>
    <lineage>
        <taxon>Bacteria</taxon>
        <taxon>Bacillati</taxon>
        <taxon>Actinomycetota</taxon>
        <taxon>Actinomycetes</taxon>
        <taxon>Pseudonocardiales</taxon>
        <taxon>Pseudonocardiaceae</taxon>
        <taxon>Pseudonocardia</taxon>
    </lineage>
</organism>
<keyword evidence="4" id="KW-1185">Reference proteome</keyword>
<dbReference type="InterPro" id="IPR011576">
    <property type="entry name" value="Pyridox_Oxase_N"/>
</dbReference>
<protein>
    <submittedName>
        <fullName evidence="3">TIGR03668 family PPOX class F420-dependent oxidoreductase</fullName>
    </submittedName>
</protein>
<gene>
    <name evidence="3" type="ORF">GCM10009836_10090</name>
</gene>
<dbReference type="EMBL" id="BAAAQK010000003">
    <property type="protein sequence ID" value="GAA1833947.1"/>
    <property type="molecule type" value="Genomic_DNA"/>
</dbReference>
<name>A0ABN2MP66_9PSEU</name>
<dbReference type="InterPro" id="IPR052019">
    <property type="entry name" value="F420H2_bilvrd_red/Heme_oxyg"/>
</dbReference>
<accession>A0ABN2MP66</accession>
<dbReference type="NCBIfam" id="TIGR03668">
    <property type="entry name" value="Rv0121_F420"/>
    <property type="match status" value="1"/>
</dbReference>
<keyword evidence="1" id="KW-0560">Oxidoreductase</keyword>
<dbReference type="InterPro" id="IPR012349">
    <property type="entry name" value="Split_barrel_FMN-bd"/>
</dbReference>
<reference evidence="3 4" key="1">
    <citation type="journal article" date="2019" name="Int. J. Syst. Evol. Microbiol.">
        <title>The Global Catalogue of Microorganisms (GCM) 10K type strain sequencing project: providing services to taxonomists for standard genome sequencing and annotation.</title>
        <authorList>
            <consortium name="The Broad Institute Genomics Platform"/>
            <consortium name="The Broad Institute Genome Sequencing Center for Infectious Disease"/>
            <person name="Wu L."/>
            <person name="Ma J."/>
        </authorList>
    </citation>
    <scope>NUCLEOTIDE SEQUENCE [LARGE SCALE GENOMIC DNA]</scope>
    <source>
        <strain evidence="3 4">JCM 16009</strain>
    </source>
</reference>
<dbReference type="Pfam" id="PF01243">
    <property type="entry name" value="PNPOx_N"/>
    <property type="match status" value="1"/>
</dbReference>
<evidence type="ECO:0000313" key="4">
    <source>
        <dbReference type="Proteomes" id="UP001500449"/>
    </source>
</evidence>
<evidence type="ECO:0000313" key="3">
    <source>
        <dbReference type="EMBL" id="GAA1833947.1"/>
    </source>
</evidence>
<evidence type="ECO:0000259" key="2">
    <source>
        <dbReference type="Pfam" id="PF01243"/>
    </source>
</evidence>
<proteinExistence type="predicted"/>
<sequence>MTDWLGRAAAHPVARLATIRADGTPRLVPITFAVVDGLVCSVVDEVKPKRSTRLARLADVGRDPRAAVLVDHYDADWTALWWVRIDGTAAVHESGDLRARALEALCAKYSQYAEARPDGVVLVITPTEVRGWSGE</sequence>
<comment type="caution">
    <text evidence="3">The sequence shown here is derived from an EMBL/GenBank/DDBJ whole genome shotgun (WGS) entry which is preliminary data.</text>
</comment>